<comment type="caution">
    <text evidence="2">The sequence shown here is derived from an EMBL/GenBank/DDBJ whole genome shotgun (WGS) entry which is preliminary data.</text>
</comment>
<dbReference type="Proteomes" id="UP001145072">
    <property type="component" value="Unassembled WGS sequence"/>
</dbReference>
<keyword evidence="1" id="KW-1277">Toxin-antitoxin system</keyword>
<dbReference type="EMBL" id="JAMQJZ010000011">
    <property type="protein sequence ID" value="MDC3421537.1"/>
    <property type="molecule type" value="Genomic_DNA"/>
</dbReference>
<evidence type="ECO:0000313" key="2">
    <source>
        <dbReference type="EMBL" id="MDC3421537.1"/>
    </source>
</evidence>
<dbReference type="NCBIfam" id="TIGR02385">
    <property type="entry name" value="RelE_StbE"/>
    <property type="match status" value="1"/>
</dbReference>
<dbReference type="Gene3D" id="3.30.2310.20">
    <property type="entry name" value="RelE-like"/>
    <property type="match status" value="1"/>
</dbReference>
<dbReference type="Pfam" id="PF05016">
    <property type="entry name" value="ParE_toxin"/>
    <property type="match status" value="1"/>
</dbReference>
<accession>A0A9X4AIV2</accession>
<sequence length="95" mass="11164">MPLALKDLRGITDYITDTVRDPEAAMDFLNALNDSISMLQQFPYSYRIYQSIQPLESEYRLLPVKNYVVFYIVKEEVVEIHRVVYGKMDLTKVLK</sequence>
<dbReference type="InterPro" id="IPR007712">
    <property type="entry name" value="RelE/ParE_toxin"/>
</dbReference>
<dbReference type="AlphaFoldDB" id="A0A9X4AIV2"/>
<keyword evidence="3" id="KW-1185">Reference proteome</keyword>
<evidence type="ECO:0000256" key="1">
    <source>
        <dbReference type="ARBA" id="ARBA00022649"/>
    </source>
</evidence>
<name>A0A9X4AIV2_9BACI</name>
<reference evidence="2" key="1">
    <citation type="submission" date="2022-06" db="EMBL/GenBank/DDBJ databases">
        <title>Aquibacillus sp. a new bacterium isolated from soil saline samples.</title>
        <authorList>
            <person name="Galisteo C."/>
            <person name="De La Haba R."/>
            <person name="Sanchez-Porro C."/>
            <person name="Ventosa A."/>
        </authorList>
    </citation>
    <scope>NUCLEOTIDE SEQUENCE</scope>
    <source>
        <strain evidence="2">JCM 12387</strain>
    </source>
</reference>
<dbReference type="InterPro" id="IPR035093">
    <property type="entry name" value="RelE/ParE_toxin_dom_sf"/>
</dbReference>
<protein>
    <submittedName>
        <fullName evidence="2">Type II toxin-antitoxin system RelE/ParE family toxin</fullName>
    </submittedName>
</protein>
<gene>
    <name evidence="2" type="ORF">NC661_14265</name>
</gene>
<proteinExistence type="predicted"/>
<evidence type="ECO:0000313" key="3">
    <source>
        <dbReference type="Proteomes" id="UP001145072"/>
    </source>
</evidence>
<organism evidence="2 3">
    <name type="scientific">Aquibacillus koreensis</name>
    <dbReference type="NCBI Taxonomy" id="279446"/>
    <lineage>
        <taxon>Bacteria</taxon>
        <taxon>Bacillati</taxon>
        <taxon>Bacillota</taxon>
        <taxon>Bacilli</taxon>
        <taxon>Bacillales</taxon>
        <taxon>Bacillaceae</taxon>
        <taxon>Aquibacillus</taxon>
    </lineage>
</organism>